<protein>
    <submittedName>
        <fullName evidence="1">Uncharacterized protein</fullName>
    </submittedName>
</protein>
<dbReference type="HOGENOM" id="CLU_165748_0_0_1"/>
<dbReference type="Proteomes" id="UP000006038">
    <property type="component" value="Unassembled WGS sequence"/>
</dbReference>
<proteinExistence type="predicted"/>
<dbReference type="PANTHER" id="PTHR34788">
    <property type="entry name" value="F15I1.22"/>
    <property type="match status" value="1"/>
</dbReference>
<sequence>MAGNVVAPRREAALRAARRTVTILRRSSRRRRMAVVMLGDGRRPRLYLATLGRLRLRWAAAMYRRALRRLRACYAKAIKDVVEGAALVGAVRADAGV</sequence>
<dbReference type="PANTHER" id="PTHR34788:SF4">
    <property type="entry name" value="F15I1.22"/>
    <property type="match status" value="1"/>
</dbReference>
<evidence type="ECO:0000313" key="1">
    <source>
        <dbReference type="EnsemblPlants" id="OB02G41550.1"/>
    </source>
</evidence>
<accession>J3LHN8</accession>
<dbReference type="Gramene" id="OB02G41550.1">
    <property type="protein sequence ID" value="OB02G41550.1"/>
    <property type="gene ID" value="OB02G41550"/>
</dbReference>
<dbReference type="AlphaFoldDB" id="J3LHN8"/>
<dbReference type="EnsemblPlants" id="OB02G41550.1">
    <property type="protein sequence ID" value="OB02G41550.1"/>
    <property type="gene ID" value="OB02G41550"/>
</dbReference>
<reference evidence="1" key="1">
    <citation type="submission" date="2013-04" db="UniProtKB">
        <authorList>
            <consortium name="EnsemblPlants"/>
        </authorList>
    </citation>
    <scope>IDENTIFICATION</scope>
</reference>
<dbReference type="eggNOG" id="ENOG502R61B">
    <property type="taxonomic scope" value="Eukaryota"/>
</dbReference>
<keyword evidence="2" id="KW-1185">Reference proteome</keyword>
<name>J3LHN8_ORYBR</name>
<organism evidence="1">
    <name type="scientific">Oryza brachyantha</name>
    <name type="common">malo sina</name>
    <dbReference type="NCBI Taxonomy" id="4533"/>
    <lineage>
        <taxon>Eukaryota</taxon>
        <taxon>Viridiplantae</taxon>
        <taxon>Streptophyta</taxon>
        <taxon>Embryophyta</taxon>
        <taxon>Tracheophyta</taxon>
        <taxon>Spermatophyta</taxon>
        <taxon>Magnoliopsida</taxon>
        <taxon>Liliopsida</taxon>
        <taxon>Poales</taxon>
        <taxon>Poaceae</taxon>
        <taxon>BOP clade</taxon>
        <taxon>Oryzoideae</taxon>
        <taxon>Oryzeae</taxon>
        <taxon>Oryzinae</taxon>
        <taxon>Oryza</taxon>
    </lineage>
</organism>
<evidence type="ECO:0000313" key="2">
    <source>
        <dbReference type="Proteomes" id="UP000006038"/>
    </source>
</evidence>
<dbReference type="OMA" id="APWMALQ"/>